<gene>
    <name evidence="1" type="ORF">ABS362_12985</name>
</gene>
<evidence type="ECO:0000313" key="2">
    <source>
        <dbReference type="Proteomes" id="UP001476807"/>
    </source>
</evidence>
<organism evidence="1 2">
    <name type="scientific">Pontibacter populi</name>
    <dbReference type="NCBI Taxonomy" id="890055"/>
    <lineage>
        <taxon>Bacteria</taxon>
        <taxon>Pseudomonadati</taxon>
        <taxon>Bacteroidota</taxon>
        <taxon>Cytophagia</taxon>
        <taxon>Cytophagales</taxon>
        <taxon>Hymenobacteraceae</taxon>
        <taxon>Pontibacter</taxon>
    </lineage>
</organism>
<reference evidence="1 2" key="1">
    <citation type="submission" date="2024-06" db="EMBL/GenBank/DDBJ databases">
        <title>Pontibacter populi HYL7-15.</title>
        <authorList>
            <person name="Kim M.K."/>
        </authorList>
    </citation>
    <scope>NUCLEOTIDE SEQUENCE [LARGE SCALE GENOMIC DNA]</scope>
    <source>
        <strain evidence="1 2">HYL7-15</strain>
    </source>
</reference>
<dbReference type="EMBL" id="JBEOKT010000011">
    <property type="protein sequence ID" value="MER2998464.1"/>
    <property type="molecule type" value="Genomic_DNA"/>
</dbReference>
<sequence>MAEEQSGSKPDVMLLRKLSGTGFNQRDIQDLAANRVYAAAIDRVQEVRKGYFRKYIRNSTLLF</sequence>
<accession>A0ABV1RVP4</accession>
<name>A0ABV1RVP4_9BACT</name>
<keyword evidence="2" id="KW-1185">Reference proteome</keyword>
<protein>
    <submittedName>
        <fullName evidence="1">Uncharacterized protein</fullName>
    </submittedName>
</protein>
<dbReference type="Proteomes" id="UP001476807">
    <property type="component" value="Unassembled WGS sequence"/>
</dbReference>
<proteinExistence type="predicted"/>
<comment type="caution">
    <text evidence="1">The sequence shown here is derived from an EMBL/GenBank/DDBJ whole genome shotgun (WGS) entry which is preliminary data.</text>
</comment>
<evidence type="ECO:0000313" key="1">
    <source>
        <dbReference type="EMBL" id="MER2998464.1"/>
    </source>
</evidence>